<protein>
    <submittedName>
        <fullName evidence="1">Uncharacterized protein</fullName>
    </submittedName>
</protein>
<dbReference type="EMBL" id="JBJXBP010000005">
    <property type="protein sequence ID" value="KAL3830905.1"/>
    <property type="molecule type" value="Genomic_DNA"/>
</dbReference>
<reference evidence="1 2" key="1">
    <citation type="submission" date="2024-12" db="EMBL/GenBank/DDBJ databases">
        <title>The unique morphological basis and parallel evolutionary history of personate flowers in Penstemon.</title>
        <authorList>
            <person name="Depatie T.H."/>
            <person name="Wessinger C.A."/>
        </authorList>
    </citation>
    <scope>NUCLEOTIDE SEQUENCE [LARGE SCALE GENOMIC DNA]</scope>
    <source>
        <strain evidence="1">WTNN_2</strain>
        <tissue evidence="1">Leaf</tissue>
    </source>
</reference>
<dbReference type="Proteomes" id="UP001634393">
    <property type="component" value="Unassembled WGS sequence"/>
</dbReference>
<proteinExistence type="predicted"/>
<evidence type="ECO:0000313" key="1">
    <source>
        <dbReference type="EMBL" id="KAL3830905.1"/>
    </source>
</evidence>
<keyword evidence="2" id="KW-1185">Reference proteome</keyword>
<dbReference type="AlphaFoldDB" id="A0ABD3T2W6"/>
<accession>A0ABD3T2W6</accession>
<organism evidence="1 2">
    <name type="scientific">Penstemon smallii</name>
    <dbReference type="NCBI Taxonomy" id="265156"/>
    <lineage>
        <taxon>Eukaryota</taxon>
        <taxon>Viridiplantae</taxon>
        <taxon>Streptophyta</taxon>
        <taxon>Embryophyta</taxon>
        <taxon>Tracheophyta</taxon>
        <taxon>Spermatophyta</taxon>
        <taxon>Magnoliopsida</taxon>
        <taxon>eudicotyledons</taxon>
        <taxon>Gunneridae</taxon>
        <taxon>Pentapetalae</taxon>
        <taxon>asterids</taxon>
        <taxon>lamiids</taxon>
        <taxon>Lamiales</taxon>
        <taxon>Plantaginaceae</taxon>
        <taxon>Cheloneae</taxon>
        <taxon>Penstemon</taxon>
    </lineage>
</organism>
<comment type="caution">
    <text evidence="1">The sequence shown here is derived from an EMBL/GenBank/DDBJ whole genome shotgun (WGS) entry which is preliminary data.</text>
</comment>
<sequence>MTYKRQYYLSWNKSHPDAKGMHNKEIPNLEDIDVLCGKDRENGLGAETFEEALEEMSEVGDTEANSASEAQLKARSSSLMEVALNHPKKAKKYFLGEAVGIKCISRVYIRINDNEVFKVFRKLMNCDPEEFKLLKALPEEK</sequence>
<name>A0ABD3T2W6_9LAMI</name>
<evidence type="ECO:0000313" key="2">
    <source>
        <dbReference type="Proteomes" id="UP001634393"/>
    </source>
</evidence>
<gene>
    <name evidence="1" type="ORF">ACJIZ3_019707</name>
</gene>